<protein>
    <submittedName>
        <fullName evidence="1">Uncharacterized protein</fullName>
    </submittedName>
</protein>
<name>A0A4Y7SZ24_COPMI</name>
<sequence length="64" mass="6792">MFVPVLRRTSPPRGADVSLYTEDTTTLSGVMNTHPGRVGSGWDGLPLNADMDGLRGMLLTSVSS</sequence>
<proteinExistence type="predicted"/>
<organism evidence="1 2">
    <name type="scientific">Coprinellus micaceus</name>
    <name type="common">Glistening ink-cap mushroom</name>
    <name type="synonym">Coprinus micaceus</name>
    <dbReference type="NCBI Taxonomy" id="71717"/>
    <lineage>
        <taxon>Eukaryota</taxon>
        <taxon>Fungi</taxon>
        <taxon>Dikarya</taxon>
        <taxon>Basidiomycota</taxon>
        <taxon>Agaricomycotina</taxon>
        <taxon>Agaricomycetes</taxon>
        <taxon>Agaricomycetidae</taxon>
        <taxon>Agaricales</taxon>
        <taxon>Agaricineae</taxon>
        <taxon>Psathyrellaceae</taxon>
        <taxon>Coprinellus</taxon>
    </lineage>
</organism>
<evidence type="ECO:0000313" key="1">
    <source>
        <dbReference type="EMBL" id="TEB27117.1"/>
    </source>
</evidence>
<reference evidence="1 2" key="1">
    <citation type="journal article" date="2019" name="Nat. Ecol. Evol.">
        <title>Megaphylogeny resolves global patterns of mushroom evolution.</title>
        <authorList>
            <person name="Varga T."/>
            <person name="Krizsan K."/>
            <person name="Foldi C."/>
            <person name="Dima B."/>
            <person name="Sanchez-Garcia M."/>
            <person name="Sanchez-Ramirez S."/>
            <person name="Szollosi G.J."/>
            <person name="Szarkandi J.G."/>
            <person name="Papp V."/>
            <person name="Albert L."/>
            <person name="Andreopoulos W."/>
            <person name="Angelini C."/>
            <person name="Antonin V."/>
            <person name="Barry K.W."/>
            <person name="Bougher N.L."/>
            <person name="Buchanan P."/>
            <person name="Buyck B."/>
            <person name="Bense V."/>
            <person name="Catcheside P."/>
            <person name="Chovatia M."/>
            <person name="Cooper J."/>
            <person name="Damon W."/>
            <person name="Desjardin D."/>
            <person name="Finy P."/>
            <person name="Geml J."/>
            <person name="Haridas S."/>
            <person name="Hughes K."/>
            <person name="Justo A."/>
            <person name="Karasinski D."/>
            <person name="Kautmanova I."/>
            <person name="Kiss B."/>
            <person name="Kocsube S."/>
            <person name="Kotiranta H."/>
            <person name="LaButti K.M."/>
            <person name="Lechner B.E."/>
            <person name="Liimatainen K."/>
            <person name="Lipzen A."/>
            <person name="Lukacs Z."/>
            <person name="Mihaltcheva S."/>
            <person name="Morgado L.N."/>
            <person name="Niskanen T."/>
            <person name="Noordeloos M.E."/>
            <person name="Ohm R.A."/>
            <person name="Ortiz-Santana B."/>
            <person name="Ovrebo C."/>
            <person name="Racz N."/>
            <person name="Riley R."/>
            <person name="Savchenko A."/>
            <person name="Shiryaev A."/>
            <person name="Soop K."/>
            <person name="Spirin V."/>
            <person name="Szebenyi C."/>
            <person name="Tomsovsky M."/>
            <person name="Tulloss R.E."/>
            <person name="Uehling J."/>
            <person name="Grigoriev I.V."/>
            <person name="Vagvolgyi C."/>
            <person name="Papp T."/>
            <person name="Martin F.M."/>
            <person name="Miettinen O."/>
            <person name="Hibbett D.S."/>
            <person name="Nagy L.G."/>
        </authorList>
    </citation>
    <scope>NUCLEOTIDE SEQUENCE [LARGE SCALE GENOMIC DNA]</scope>
    <source>
        <strain evidence="1 2">FP101781</strain>
    </source>
</reference>
<gene>
    <name evidence="1" type="ORF">FA13DRAFT_1736935</name>
</gene>
<evidence type="ECO:0000313" key="2">
    <source>
        <dbReference type="Proteomes" id="UP000298030"/>
    </source>
</evidence>
<comment type="caution">
    <text evidence="1">The sequence shown here is derived from an EMBL/GenBank/DDBJ whole genome shotgun (WGS) entry which is preliminary data.</text>
</comment>
<dbReference type="Proteomes" id="UP000298030">
    <property type="component" value="Unassembled WGS sequence"/>
</dbReference>
<keyword evidence="2" id="KW-1185">Reference proteome</keyword>
<dbReference type="EMBL" id="QPFP01000043">
    <property type="protein sequence ID" value="TEB27117.1"/>
    <property type="molecule type" value="Genomic_DNA"/>
</dbReference>
<accession>A0A4Y7SZ24</accession>
<dbReference type="AlphaFoldDB" id="A0A4Y7SZ24"/>